<dbReference type="Proteomes" id="UP000011131">
    <property type="component" value="Chromosome"/>
</dbReference>
<gene>
    <name evidence="2" type="ordered locus">MYSTI_07540</name>
</gene>
<dbReference type="PATRIC" id="fig|1278073.3.peg.7664"/>
<dbReference type="InterPro" id="IPR052158">
    <property type="entry name" value="INH-QAR"/>
</dbReference>
<evidence type="ECO:0000313" key="2">
    <source>
        <dbReference type="EMBL" id="AGC48812.1"/>
    </source>
</evidence>
<accession>L7UMN0</accession>
<dbReference type="eggNOG" id="COG0693">
    <property type="taxonomic scope" value="Bacteria"/>
</dbReference>
<organism evidence="2 3">
    <name type="scientific">Myxococcus stipitatus (strain DSM 14675 / JCM 12634 / Mx s8)</name>
    <dbReference type="NCBI Taxonomy" id="1278073"/>
    <lineage>
        <taxon>Bacteria</taxon>
        <taxon>Pseudomonadati</taxon>
        <taxon>Myxococcota</taxon>
        <taxon>Myxococcia</taxon>
        <taxon>Myxococcales</taxon>
        <taxon>Cystobacterineae</taxon>
        <taxon>Myxococcaceae</taxon>
        <taxon>Myxococcus</taxon>
    </lineage>
</organism>
<evidence type="ECO:0000259" key="1">
    <source>
        <dbReference type="Pfam" id="PF01965"/>
    </source>
</evidence>
<dbReference type="CDD" id="cd03140">
    <property type="entry name" value="GATase1_PfpI_3"/>
    <property type="match status" value="1"/>
</dbReference>
<evidence type="ECO:0000313" key="3">
    <source>
        <dbReference type="Proteomes" id="UP000011131"/>
    </source>
</evidence>
<dbReference type="KEGG" id="msd:MYSTI_07540"/>
<dbReference type="HOGENOM" id="CLU_000445_44_5_7"/>
<name>L7UMN0_MYXSD</name>
<dbReference type="InterPro" id="IPR002818">
    <property type="entry name" value="DJ-1/PfpI"/>
</dbReference>
<dbReference type="InterPro" id="IPR029062">
    <property type="entry name" value="Class_I_gatase-like"/>
</dbReference>
<dbReference type="GO" id="GO:0006355">
    <property type="term" value="P:regulation of DNA-templated transcription"/>
    <property type="evidence" value="ECO:0007669"/>
    <property type="project" value="TreeGrafter"/>
</dbReference>
<dbReference type="EMBL" id="CP004025">
    <property type="protein sequence ID" value="AGC48812.1"/>
    <property type="molecule type" value="Genomic_DNA"/>
</dbReference>
<dbReference type="AlphaFoldDB" id="L7UMN0"/>
<keyword evidence="3" id="KW-1185">Reference proteome</keyword>
<reference evidence="2 3" key="1">
    <citation type="journal article" date="2013" name="Genome Announc.">
        <title>Complete genome sequence of Myxococcus stipitatus strain DSM 14675, a fruiting myxobacterium.</title>
        <authorList>
            <person name="Huntley S."/>
            <person name="Kneip S."/>
            <person name="Treuner-Lange A."/>
            <person name="Sogaard-Andersen L."/>
        </authorList>
    </citation>
    <scope>NUCLEOTIDE SEQUENCE [LARGE SCALE GENOMIC DNA]</scope>
    <source>
        <strain evidence="3">DSM 14675 / JCM 12634 / Mx s8</strain>
    </source>
</reference>
<dbReference type="STRING" id="1278073.MYSTI_07540"/>
<proteinExistence type="predicted"/>
<dbReference type="Pfam" id="PF01965">
    <property type="entry name" value="DJ-1_PfpI"/>
    <property type="match status" value="1"/>
</dbReference>
<dbReference type="SUPFAM" id="SSF52317">
    <property type="entry name" value="Class I glutamine amidotransferase-like"/>
    <property type="match status" value="1"/>
</dbReference>
<dbReference type="RefSeq" id="WP_015353065.1">
    <property type="nucleotide sequence ID" value="NC_020126.1"/>
</dbReference>
<feature type="domain" description="DJ-1/PfpI" evidence="1">
    <location>
        <begin position="3"/>
        <end position="167"/>
    </location>
</feature>
<dbReference type="Gene3D" id="3.40.50.880">
    <property type="match status" value="1"/>
</dbReference>
<sequence length="191" mass="19935">MARLAFVVIAPFADWEPALLAAGARDDFGDEVTWWSPGGQPTPSMGGMTVQIHGAVEDLTPDKADALVLVGSATWMTPQAPELSDLLRRAVDAGLVVAGICGATVALAKAGLLDGRAHTSNDLEFLKAQAPSYRGASHYRDVPHAVRDGRLVTAAGTAPVTFATEILGLLHPEAPDMVAAFKVFAREHGAA</sequence>
<protein>
    <submittedName>
        <fullName evidence="2">ThiJ/PfpI family protein</fullName>
    </submittedName>
</protein>
<dbReference type="PANTHER" id="PTHR43130:SF3">
    <property type="entry name" value="HTH-TYPE TRANSCRIPTIONAL REGULATOR RV1931C"/>
    <property type="match status" value="1"/>
</dbReference>
<dbReference type="PANTHER" id="PTHR43130">
    <property type="entry name" value="ARAC-FAMILY TRANSCRIPTIONAL REGULATOR"/>
    <property type="match status" value="1"/>
</dbReference>